<gene>
    <name evidence="4" type="ORF">POCTA_138.1.T0040022</name>
</gene>
<dbReference type="AlphaFoldDB" id="A0A8S1RX12"/>
<dbReference type="OMA" id="ICICIEE"/>
<evidence type="ECO:0000256" key="1">
    <source>
        <dbReference type="ARBA" id="ARBA00022670"/>
    </source>
</evidence>
<dbReference type="GO" id="GO:0006508">
    <property type="term" value="P:proteolysis"/>
    <property type="evidence" value="ECO:0007669"/>
    <property type="project" value="UniProtKB-KW"/>
</dbReference>
<comment type="caution">
    <text evidence="4">The sequence shown here is derived from an EMBL/GenBank/DDBJ whole genome shotgun (WGS) entry which is preliminary data.</text>
</comment>
<dbReference type="GO" id="GO:0008234">
    <property type="term" value="F:cysteine-type peptidase activity"/>
    <property type="evidence" value="ECO:0007669"/>
    <property type="project" value="InterPro"/>
</dbReference>
<sequence>MDAYQLFTQQIKHIEHKECLLLLLNTQVGNNQFAQLLRTLILYYDQHHNIDLKQVFIKKDTNHTIQIINMCFLQNKQKELTQKKVIEFMRYLFGKYYQSKCVTIEDKDWDQFEKWIAAFKKIWFTQKPIHKVIHKIGSTEYSTLLLLPNHNIIRSISNSQNNLLLKNSSHLYFNENEYLIQNFWNQCADVINRSTLNFSGQMEQEYSFIIKNPNDRKIWDKFLGFIDPVYLIPRGHGKLSNQERQLQFECDFFFYTIPSAKFTYSEFDILKQKVQSCSRDGSDFRNSKPLVTSDEFHITYIFAKALFDGGWLNQILVDYLISKYYQQQQLINQREAKYQIVLMDTRQAQDIFSSQITQAEQINLDYAKQFFNSINYQENKSMRLVILLNVDRCHFICICIEEDTVYILNSMNSSWSDEIVGRQISKIYSLFRERQPKFKNQFSFIQQSANLQELEPKKKVVILPQQRNAYDCSIYTLFNSMQLIKHNDINVNEINFEVEPLQISELRLQFLQELVNNNAFLSNQKKWYLNSR</sequence>
<proteinExistence type="predicted"/>
<dbReference type="OrthoDB" id="303671at2759"/>
<evidence type="ECO:0000313" key="5">
    <source>
        <dbReference type="Proteomes" id="UP000683925"/>
    </source>
</evidence>
<keyword evidence="5" id="KW-1185">Reference proteome</keyword>
<evidence type="ECO:0000259" key="3">
    <source>
        <dbReference type="Pfam" id="PF02902"/>
    </source>
</evidence>
<evidence type="ECO:0000256" key="2">
    <source>
        <dbReference type="ARBA" id="ARBA00022801"/>
    </source>
</evidence>
<keyword evidence="1" id="KW-0645">Protease</keyword>
<organism evidence="4 5">
    <name type="scientific">Paramecium octaurelia</name>
    <dbReference type="NCBI Taxonomy" id="43137"/>
    <lineage>
        <taxon>Eukaryota</taxon>
        <taxon>Sar</taxon>
        <taxon>Alveolata</taxon>
        <taxon>Ciliophora</taxon>
        <taxon>Intramacronucleata</taxon>
        <taxon>Oligohymenophorea</taxon>
        <taxon>Peniculida</taxon>
        <taxon>Parameciidae</taxon>
        <taxon>Paramecium</taxon>
    </lineage>
</organism>
<dbReference type="EMBL" id="CAJJDP010000003">
    <property type="protein sequence ID" value="CAD8132618.1"/>
    <property type="molecule type" value="Genomic_DNA"/>
</dbReference>
<keyword evidence="2" id="KW-0378">Hydrolase</keyword>
<feature type="domain" description="Ubiquitin-like protease family profile" evidence="3">
    <location>
        <begin position="384"/>
        <end position="487"/>
    </location>
</feature>
<reference evidence="4" key="1">
    <citation type="submission" date="2021-01" db="EMBL/GenBank/DDBJ databases">
        <authorList>
            <consortium name="Genoscope - CEA"/>
            <person name="William W."/>
        </authorList>
    </citation>
    <scope>NUCLEOTIDE SEQUENCE</scope>
</reference>
<accession>A0A8S1RX12</accession>
<dbReference type="Proteomes" id="UP000683925">
    <property type="component" value="Unassembled WGS sequence"/>
</dbReference>
<evidence type="ECO:0000313" key="4">
    <source>
        <dbReference type="EMBL" id="CAD8132618.1"/>
    </source>
</evidence>
<protein>
    <recommendedName>
        <fullName evidence="3">Ubiquitin-like protease family profile domain-containing protein</fullName>
    </recommendedName>
</protein>
<name>A0A8S1RX12_PAROT</name>
<dbReference type="Pfam" id="PF02902">
    <property type="entry name" value="Peptidase_C48"/>
    <property type="match status" value="1"/>
</dbReference>
<dbReference type="InterPro" id="IPR003653">
    <property type="entry name" value="Peptidase_C48_C"/>
</dbReference>